<sequence>MAIALPRIMVLKSFGNFQYLRRISKKESVEDNVAETFVYFKEDDITSPVIKFETEAAKTNEKLVHIRCCNNNKYLCVTEDLYIQAAAPNPIENDGVSSTMFQAVQALGYPKDNFRFLHPGTKRYAVLKSDTTVYDEAFYTDDSFPIDAGNVSYVFTVLDWASLVLFPNSVSFSDINDKTKFLSCRDGDAYLHFVDDQSIGDLRVVNEIITKSDGYIRIKNVSTGKFWKRDEDNYILANSTDTTWMDQNTIFRPEKFAKQVVALKSLGNGKFCNKEKGGKFLKAEEDTIMNETKLWVSESVILSTMYGFDFDTANGRVYNIHNPIVEGSSIEYTNFGSKETDSIDLKVSYQKTKSQFAETNVSLSLGMETTLKFGAIPLIVDGEIEMSGQYTYEREGKDESSDAITVETTYKAKVPPKTLAKVTLDVKKGKCDVPFSYFKRDTHYDGKTTVTQMHDGIYTGVNMFSAKYRVTRNSLPKA</sequence>
<dbReference type="SUPFAM" id="SSF56973">
    <property type="entry name" value="Aerolisin/ETX pore-forming domain"/>
    <property type="match status" value="1"/>
</dbReference>
<dbReference type="EMBL" id="JAATIQ010001192">
    <property type="protein sequence ID" value="KAF4346078.1"/>
    <property type="molecule type" value="Genomic_DNA"/>
</dbReference>
<evidence type="ECO:0000313" key="3">
    <source>
        <dbReference type="Proteomes" id="UP000583929"/>
    </source>
</evidence>
<accession>A0A7J6DIX2</accession>
<dbReference type="InterPro" id="IPR053237">
    <property type="entry name" value="Natterin_C"/>
</dbReference>
<proteinExistence type="predicted"/>
<organism evidence="2 3">
    <name type="scientific">Cannabis sativa</name>
    <name type="common">Hemp</name>
    <name type="synonym">Marijuana</name>
    <dbReference type="NCBI Taxonomy" id="3483"/>
    <lineage>
        <taxon>Eukaryota</taxon>
        <taxon>Viridiplantae</taxon>
        <taxon>Streptophyta</taxon>
        <taxon>Embryophyta</taxon>
        <taxon>Tracheophyta</taxon>
        <taxon>Spermatophyta</taxon>
        <taxon>Magnoliopsida</taxon>
        <taxon>eudicotyledons</taxon>
        <taxon>Gunneridae</taxon>
        <taxon>Pentapetalae</taxon>
        <taxon>rosids</taxon>
        <taxon>fabids</taxon>
        <taxon>Rosales</taxon>
        <taxon>Cannabaceae</taxon>
        <taxon>Cannabis</taxon>
    </lineage>
</organism>
<dbReference type="Proteomes" id="UP000583929">
    <property type="component" value="Unassembled WGS sequence"/>
</dbReference>
<dbReference type="PANTHER" id="PTHR39244">
    <property type="entry name" value="NATTERIN-4"/>
    <property type="match status" value="1"/>
</dbReference>
<reference evidence="2 3" key="1">
    <citation type="journal article" date="2020" name="bioRxiv">
        <title>Sequence and annotation of 42 cannabis genomes reveals extensive copy number variation in cannabinoid synthesis and pathogen resistance genes.</title>
        <authorList>
            <person name="Mckernan K.J."/>
            <person name="Helbert Y."/>
            <person name="Kane L.T."/>
            <person name="Ebling H."/>
            <person name="Zhang L."/>
            <person name="Liu B."/>
            <person name="Eaton Z."/>
            <person name="Mclaughlin S."/>
            <person name="Kingan S."/>
            <person name="Baybayan P."/>
            <person name="Concepcion G."/>
            <person name="Jordan M."/>
            <person name="Riva A."/>
            <person name="Barbazuk W."/>
            <person name="Harkins T."/>
        </authorList>
    </citation>
    <scope>NUCLEOTIDE SEQUENCE [LARGE SCALE GENOMIC DNA]</scope>
    <source>
        <strain evidence="3">cv. Jamaican Lion 4</strain>
        <tissue evidence="2">Leaf</tissue>
    </source>
</reference>
<dbReference type="InterPro" id="IPR008998">
    <property type="entry name" value="Agglutinin"/>
</dbReference>
<dbReference type="Gene3D" id="2.80.10.50">
    <property type="match status" value="2"/>
</dbReference>
<dbReference type="Pfam" id="PF07468">
    <property type="entry name" value="Agglutinin"/>
    <property type="match status" value="1"/>
</dbReference>
<dbReference type="AlphaFoldDB" id="A0A7J6DIX2"/>
<keyword evidence="3" id="KW-1185">Reference proteome</keyword>
<dbReference type="SUPFAM" id="SSF50382">
    <property type="entry name" value="Agglutinin"/>
    <property type="match status" value="2"/>
</dbReference>
<dbReference type="InterPro" id="IPR036242">
    <property type="entry name" value="Agglutinin_dom_sf"/>
</dbReference>
<feature type="domain" description="Agglutinin" evidence="1">
    <location>
        <begin position="164"/>
        <end position="298"/>
    </location>
</feature>
<dbReference type="PANTHER" id="PTHR39244:SF5">
    <property type="entry name" value="NATTERIN-3-LIKE"/>
    <property type="match status" value="1"/>
</dbReference>
<protein>
    <recommendedName>
        <fullName evidence="1">Agglutinin domain-containing protein</fullName>
    </recommendedName>
</protein>
<dbReference type="Gene3D" id="2.170.15.10">
    <property type="entry name" value="Proaerolysin, chain A, domain 3"/>
    <property type="match status" value="1"/>
</dbReference>
<evidence type="ECO:0000313" key="2">
    <source>
        <dbReference type="EMBL" id="KAF4346078.1"/>
    </source>
</evidence>
<name>A0A7J6DIX2_CANSA</name>
<dbReference type="SMART" id="SM00791">
    <property type="entry name" value="Agglutinin"/>
    <property type="match status" value="1"/>
</dbReference>
<gene>
    <name evidence="2" type="ORF">G4B88_015463</name>
</gene>
<comment type="caution">
    <text evidence="2">The sequence shown here is derived from an EMBL/GenBank/DDBJ whole genome shotgun (WGS) entry which is preliminary data.</text>
</comment>
<evidence type="ECO:0000259" key="1">
    <source>
        <dbReference type="SMART" id="SM00791"/>
    </source>
</evidence>
<dbReference type="CDD" id="cd20216">
    <property type="entry name" value="PFM_HFR-2-like"/>
    <property type="match status" value="1"/>
</dbReference>